<keyword evidence="9 11" id="KW-0067">ATP-binding</keyword>
<dbReference type="GO" id="GO:0051082">
    <property type="term" value="F:unfolded protein binding"/>
    <property type="evidence" value="ECO:0007669"/>
    <property type="project" value="TreeGrafter"/>
</dbReference>
<dbReference type="InterPro" id="IPR015943">
    <property type="entry name" value="WD40/YVTN_repeat-like_dom_sf"/>
</dbReference>
<evidence type="ECO:0000256" key="3">
    <source>
        <dbReference type="ARBA" id="ARBA00022527"/>
    </source>
</evidence>
<dbReference type="InterPro" id="IPR010513">
    <property type="entry name" value="KEN_dom"/>
</dbReference>
<dbReference type="Pfam" id="PF06479">
    <property type="entry name" value="Ribonuc_2-5A"/>
    <property type="match status" value="1"/>
</dbReference>
<dbReference type="PROSITE" id="PS00107">
    <property type="entry name" value="PROTEIN_KINASE_ATP"/>
    <property type="match status" value="1"/>
</dbReference>
<evidence type="ECO:0000256" key="5">
    <source>
        <dbReference type="ARBA" id="ARBA00022692"/>
    </source>
</evidence>
<evidence type="ECO:0000313" key="17">
    <source>
        <dbReference type="Proteomes" id="UP000717585"/>
    </source>
</evidence>
<evidence type="ECO:0000256" key="7">
    <source>
        <dbReference type="ARBA" id="ARBA00022741"/>
    </source>
</evidence>
<evidence type="ECO:0000256" key="6">
    <source>
        <dbReference type="ARBA" id="ARBA00022729"/>
    </source>
</evidence>
<keyword evidence="13" id="KW-0472">Membrane</keyword>
<dbReference type="AlphaFoldDB" id="A0A8J6BZ57"/>
<dbReference type="OrthoDB" id="63989at2759"/>
<dbReference type="Gene3D" id="1.20.1440.180">
    <property type="entry name" value="KEN domain"/>
    <property type="match status" value="1"/>
</dbReference>
<feature type="binding site" evidence="11">
    <location>
        <position position="489"/>
    </location>
    <ligand>
        <name>ATP</name>
        <dbReference type="ChEBI" id="CHEBI:30616"/>
    </ligand>
</feature>
<organism evidence="16 17">
    <name type="scientific">Carpediemonas membranifera</name>
    <dbReference type="NCBI Taxonomy" id="201153"/>
    <lineage>
        <taxon>Eukaryota</taxon>
        <taxon>Metamonada</taxon>
        <taxon>Carpediemonas-like organisms</taxon>
        <taxon>Carpediemonas</taxon>
    </lineage>
</organism>
<sequence length="876" mass="94552">MDGFLSGVDLTTSEIIWKHDIGGPLVSSVSFASTGSYMTASPDGTLSSVHQDGTVVPFGLTIDQIVSRSPIVDPSGVVLTGHRSSSVISIDPVSGDQCSGSDRVCVLAGVTHSSIEATRHDLGESETLWFIEHRAVSLNGIRPADTSVWVPAMSIQGPELQSRHTVCDGAGPETLLSQPQFMASLDGSLAVITDDTVLTAVFESPVVAVFIIRSTPGSPMCAAWPAPLPEYVVPNSPVSNHAHFKDCVTRLRMMQRRGESPVALTRHVYLTMPGDTLPVMLTPASTPGIISLATLSPRPSWAFLDGKEVPWGLLKVRPGPEFTGFAGQLDTFPALAGGDDYGPLVRSTPLIAILLIALANIVIGVLVTLVVAQSRANSSTRSDSAPVAPPPVNSPAVGQSVPEPEAEAEHIAEELAAVIRRERLNPTAPDAVLDAIEGVVGGDSRAGLCDFAPYTIGGQLLILPVLIGCGSNGTLVFVGVFQGRLCAVKRLQSHYVSATREIETLIRTDGMPHIVRYHAQLHDGQFVYLALELCSGALADMVEMSQQHSNAVSALPKPVQSCAVQQPPFDGAGLVTDHVKATIYGLLNGLHNLHKIGIVHKDIKPQNILFTRGGEVRLSDLGLAAQLTNQNASFATNAGTVGWQAPEVLSGGRMTKKVDIFSLGLTIFYLLSNGAHPFGPRPHREANILSGTWSMDPIADRTDAPVIRDFLCRLLHVSAGVRPAALPAIFHPLLWNQEKRLAFLMDASDFLEALDYREPLVVEFEKVCRSHRVIPKGGWVGAVDPALTANIGGYRQYRENRSRDLLRVIRNKASHYRDLDDELKGTLGDLPHGYMAYWQSRFPMLLVVSWNYLATRYGDDGKLQRYYFQRKGGRRE</sequence>
<dbReference type="InterPro" id="IPR000719">
    <property type="entry name" value="Prot_kinase_dom"/>
</dbReference>
<keyword evidence="10 13" id="KW-1133">Transmembrane helix</keyword>
<dbReference type="Proteomes" id="UP000717585">
    <property type="component" value="Unassembled WGS sequence"/>
</dbReference>
<dbReference type="GO" id="GO:0006397">
    <property type="term" value="P:mRNA processing"/>
    <property type="evidence" value="ECO:0007669"/>
    <property type="project" value="InterPro"/>
</dbReference>
<dbReference type="Gene3D" id="3.30.200.20">
    <property type="entry name" value="Phosphorylase Kinase, domain 1"/>
    <property type="match status" value="1"/>
</dbReference>
<dbReference type="PANTHER" id="PTHR13954:SF6">
    <property type="entry name" value="NON-SPECIFIC SERINE_THREONINE PROTEIN KINASE"/>
    <property type="match status" value="1"/>
</dbReference>
<keyword evidence="6" id="KW-0732">Signal</keyword>
<dbReference type="EMBL" id="JAHDYR010000012">
    <property type="protein sequence ID" value="KAG9395211.1"/>
    <property type="molecule type" value="Genomic_DNA"/>
</dbReference>
<dbReference type="GO" id="GO:1990604">
    <property type="term" value="C:IRE1-TRAF2-ASK1 complex"/>
    <property type="evidence" value="ECO:0007669"/>
    <property type="project" value="TreeGrafter"/>
</dbReference>
<dbReference type="PANTHER" id="PTHR13954">
    <property type="entry name" value="IRE1-RELATED"/>
    <property type="match status" value="1"/>
</dbReference>
<evidence type="ECO:0000256" key="9">
    <source>
        <dbReference type="ARBA" id="ARBA00022840"/>
    </source>
</evidence>
<dbReference type="SMART" id="SM00220">
    <property type="entry name" value="S_TKc"/>
    <property type="match status" value="1"/>
</dbReference>
<dbReference type="InterPro" id="IPR011047">
    <property type="entry name" value="Quinoprotein_ADH-like_sf"/>
</dbReference>
<feature type="region of interest" description="Disordered" evidence="12">
    <location>
        <begin position="379"/>
        <end position="400"/>
    </location>
</feature>
<dbReference type="PROSITE" id="PS51392">
    <property type="entry name" value="KEN"/>
    <property type="match status" value="1"/>
</dbReference>
<dbReference type="SUPFAM" id="SSF50998">
    <property type="entry name" value="Quinoprotein alcohol dehydrogenase-like"/>
    <property type="match status" value="1"/>
</dbReference>
<dbReference type="GO" id="GO:0036498">
    <property type="term" value="P:IRE1-mediated unfolded protein response"/>
    <property type="evidence" value="ECO:0007669"/>
    <property type="project" value="TreeGrafter"/>
</dbReference>
<dbReference type="EC" id="2.7.11.1" evidence="2"/>
<dbReference type="InterPro" id="IPR045133">
    <property type="entry name" value="IRE1/2-like"/>
</dbReference>
<gene>
    <name evidence="16" type="ORF">J8273_0431</name>
</gene>
<feature type="transmembrane region" description="Helical" evidence="13">
    <location>
        <begin position="350"/>
        <end position="372"/>
    </location>
</feature>
<dbReference type="Pfam" id="PF00069">
    <property type="entry name" value="Pkinase"/>
    <property type="match status" value="1"/>
</dbReference>
<evidence type="ECO:0000256" key="10">
    <source>
        <dbReference type="ARBA" id="ARBA00022989"/>
    </source>
</evidence>
<evidence type="ECO:0000256" key="12">
    <source>
        <dbReference type="SAM" id="MobiDB-lite"/>
    </source>
</evidence>
<evidence type="ECO:0000256" key="4">
    <source>
        <dbReference type="ARBA" id="ARBA00022679"/>
    </source>
</evidence>
<keyword evidence="5 13" id="KW-0812">Transmembrane</keyword>
<evidence type="ECO:0000259" key="15">
    <source>
        <dbReference type="PROSITE" id="PS51392"/>
    </source>
</evidence>
<comment type="subcellular location">
    <subcellularLocation>
        <location evidence="1">Membrane</location>
        <topology evidence="1">Single-pass type I membrane protein</topology>
    </subcellularLocation>
</comment>
<dbReference type="InterPro" id="IPR008271">
    <property type="entry name" value="Ser/Thr_kinase_AS"/>
</dbReference>
<dbReference type="PROSITE" id="PS50011">
    <property type="entry name" value="PROTEIN_KINASE_DOM"/>
    <property type="match status" value="1"/>
</dbReference>
<keyword evidence="7 11" id="KW-0547">Nucleotide-binding</keyword>
<feature type="transmembrane region" description="Helical" evidence="13">
    <location>
        <begin position="460"/>
        <end position="481"/>
    </location>
</feature>
<evidence type="ECO:0000256" key="1">
    <source>
        <dbReference type="ARBA" id="ARBA00004479"/>
    </source>
</evidence>
<dbReference type="SUPFAM" id="SSF56112">
    <property type="entry name" value="Protein kinase-like (PK-like)"/>
    <property type="match status" value="1"/>
</dbReference>
<feature type="domain" description="Protein kinase" evidence="14">
    <location>
        <begin position="461"/>
        <end position="734"/>
    </location>
</feature>
<dbReference type="InterPro" id="IPR011009">
    <property type="entry name" value="Kinase-like_dom_sf"/>
</dbReference>
<evidence type="ECO:0000256" key="13">
    <source>
        <dbReference type="SAM" id="Phobius"/>
    </source>
</evidence>
<dbReference type="InterPro" id="IPR017441">
    <property type="entry name" value="Protein_kinase_ATP_BS"/>
</dbReference>
<dbReference type="Gene3D" id="2.130.10.10">
    <property type="entry name" value="YVTN repeat-like/Quinoprotein amine dehydrogenase"/>
    <property type="match status" value="1"/>
</dbReference>
<dbReference type="PROSITE" id="PS00108">
    <property type="entry name" value="PROTEIN_KINASE_ST"/>
    <property type="match status" value="1"/>
</dbReference>
<dbReference type="Gene3D" id="1.10.510.10">
    <property type="entry name" value="Transferase(Phosphotransferase) domain 1"/>
    <property type="match status" value="1"/>
</dbReference>
<accession>A0A8J6BZ57</accession>
<keyword evidence="4" id="KW-0808">Transferase</keyword>
<name>A0A8J6BZ57_9EUKA</name>
<keyword evidence="17" id="KW-1185">Reference proteome</keyword>
<feature type="domain" description="KEN" evidence="15">
    <location>
        <begin position="737"/>
        <end position="869"/>
    </location>
</feature>
<dbReference type="GO" id="GO:0005524">
    <property type="term" value="F:ATP binding"/>
    <property type="evidence" value="ECO:0007669"/>
    <property type="project" value="UniProtKB-UniRule"/>
</dbReference>
<keyword evidence="3" id="KW-0723">Serine/threonine-protein kinase</keyword>
<evidence type="ECO:0000256" key="2">
    <source>
        <dbReference type="ARBA" id="ARBA00012513"/>
    </source>
</evidence>
<proteinExistence type="predicted"/>
<dbReference type="GO" id="GO:0004674">
    <property type="term" value="F:protein serine/threonine kinase activity"/>
    <property type="evidence" value="ECO:0007669"/>
    <property type="project" value="UniProtKB-KW"/>
</dbReference>
<comment type="caution">
    <text evidence="16">The sequence shown here is derived from an EMBL/GenBank/DDBJ whole genome shotgun (WGS) entry which is preliminary data.</text>
</comment>
<evidence type="ECO:0000313" key="16">
    <source>
        <dbReference type="EMBL" id="KAG9395211.1"/>
    </source>
</evidence>
<dbReference type="InterPro" id="IPR038357">
    <property type="entry name" value="KEN_sf"/>
</dbReference>
<evidence type="ECO:0000256" key="8">
    <source>
        <dbReference type="ARBA" id="ARBA00022777"/>
    </source>
</evidence>
<evidence type="ECO:0000256" key="11">
    <source>
        <dbReference type="PROSITE-ProRule" id="PRU10141"/>
    </source>
</evidence>
<reference evidence="16" key="1">
    <citation type="submission" date="2021-05" db="EMBL/GenBank/DDBJ databases">
        <title>A free-living protist that lacks canonical eukaryotic 1 DNA replication and segregation systems.</title>
        <authorList>
            <person name="Salas-Leiva D.E."/>
            <person name="Tromer E.C."/>
            <person name="Curtis B.A."/>
            <person name="Jerlstrom-Hultqvist J."/>
            <person name="Kolisko M."/>
            <person name="Yi Z."/>
            <person name="Salas-Leiva J.S."/>
            <person name="Gallot-Lavallee L."/>
            <person name="Kops G.J.P.L."/>
            <person name="Archibald J.M."/>
            <person name="Simpson A.G.B."/>
            <person name="Roger A.J."/>
        </authorList>
    </citation>
    <scope>NUCLEOTIDE SEQUENCE</scope>
    <source>
        <strain evidence="16">BICM</strain>
    </source>
</reference>
<keyword evidence="8 16" id="KW-0418">Kinase</keyword>
<dbReference type="GO" id="GO:0004521">
    <property type="term" value="F:RNA endonuclease activity"/>
    <property type="evidence" value="ECO:0007669"/>
    <property type="project" value="InterPro"/>
</dbReference>
<dbReference type="SMART" id="SM00580">
    <property type="entry name" value="PUG"/>
    <property type="match status" value="1"/>
</dbReference>
<evidence type="ECO:0000259" key="14">
    <source>
        <dbReference type="PROSITE" id="PS50011"/>
    </source>
</evidence>
<protein>
    <recommendedName>
        <fullName evidence="2">non-specific serine/threonine protein kinase</fullName>
        <ecNumber evidence="2">2.7.11.1</ecNumber>
    </recommendedName>
</protein>